<accession>R7QRB5</accession>
<sequence length="33" mass="3561">MLCLSGNMLPLIKLIPTTPSSPFHHSSAPKERG</sequence>
<keyword evidence="2" id="KW-1185">Reference proteome</keyword>
<reference evidence="2" key="1">
    <citation type="journal article" date="2013" name="Proc. Natl. Acad. Sci. U.S.A.">
        <title>Genome structure and metabolic features in the red seaweed Chondrus crispus shed light on evolution of the Archaeplastida.</title>
        <authorList>
            <person name="Collen J."/>
            <person name="Porcel B."/>
            <person name="Carre W."/>
            <person name="Ball S.G."/>
            <person name="Chaparro C."/>
            <person name="Tonon T."/>
            <person name="Barbeyron T."/>
            <person name="Michel G."/>
            <person name="Noel B."/>
            <person name="Valentin K."/>
            <person name="Elias M."/>
            <person name="Artiguenave F."/>
            <person name="Arun A."/>
            <person name="Aury J.M."/>
            <person name="Barbosa-Neto J.F."/>
            <person name="Bothwell J.H."/>
            <person name="Bouget F.Y."/>
            <person name="Brillet L."/>
            <person name="Cabello-Hurtado F."/>
            <person name="Capella-Gutierrez S."/>
            <person name="Charrier B."/>
            <person name="Cladiere L."/>
            <person name="Cock J.M."/>
            <person name="Coelho S.M."/>
            <person name="Colleoni C."/>
            <person name="Czjzek M."/>
            <person name="Da Silva C."/>
            <person name="Delage L."/>
            <person name="Denoeud F."/>
            <person name="Deschamps P."/>
            <person name="Dittami S.M."/>
            <person name="Gabaldon T."/>
            <person name="Gachon C.M."/>
            <person name="Groisillier A."/>
            <person name="Herve C."/>
            <person name="Jabbari K."/>
            <person name="Katinka M."/>
            <person name="Kloareg B."/>
            <person name="Kowalczyk N."/>
            <person name="Labadie K."/>
            <person name="Leblanc C."/>
            <person name="Lopez P.J."/>
            <person name="McLachlan D.H."/>
            <person name="Meslet-Cladiere L."/>
            <person name="Moustafa A."/>
            <person name="Nehr Z."/>
            <person name="Nyvall Collen P."/>
            <person name="Panaud O."/>
            <person name="Partensky F."/>
            <person name="Poulain J."/>
            <person name="Rensing S.A."/>
            <person name="Rousvoal S."/>
            <person name="Samson G."/>
            <person name="Symeonidi A."/>
            <person name="Weissenbach J."/>
            <person name="Zambounis A."/>
            <person name="Wincker P."/>
            <person name="Boyen C."/>
        </authorList>
    </citation>
    <scope>NUCLEOTIDE SEQUENCE [LARGE SCALE GENOMIC DNA]</scope>
    <source>
        <strain evidence="2">cv. Stackhouse</strain>
    </source>
</reference>
<evidence type="ECO:0000313" key="2">
    <source>
        <dbReference type="Proteomes" id="UP000012073"/>
    </source>
</evidence>
<gene>
    <name evidence="1" type="ORF">CHC_T00007633001</name>
</gene>
<dbReference type="GeneID" id="17319027"/>
<protein>
    <submittedName>
        <fullName evidence="1">Uncharacterized protein</fullName>
    </submittedName>
</protein>
<dbReference type="KEGG" id="ccp:CHC_T00007633001"/>
<evidence type="ECO:0000313" key="1">
    <source>
        <dbReference type="EMBL" id="CDF41017.1"/>
    </source>
</evidence>
<dbReference type="EMBL" id="HG002301">
    <property type="protein sequence ID" value="CDF41017.1"/>
    <property type="molecule type" value="Genomic_DNA"/>
</dbReference>
<dbReference type="Gramene" id="CDF41017">
    <property type="protein sequence ID" value="CDF41017"/>
    <property type="gene ID" value="CHC_T00007633001"/>
</dbReference>
<dbReference type="Proteomes" id="UP000012073">
    <property type="component" value="Unassembled WGS sequence"/>
</dbReference>
<dbReference type="AlphaFoldDB" id="R7QRB5"/>
<name>R7QRB5_CHOCR</name>
<dbReference type="RefSeq" id="XP_005711311.1">
    <property type="nucleotide sequence ID" value="XM_005711254.1"/>
</dbReference>
<proteinExistence type="predicted"/>
<organism evidence="1 2">
    <name type="scientific">Chondrus crispus</name>
    <name type="common">Carrageen Irish moss</name>
    <name type="synonym">Polymorpha crispa</name>
    <dbReference type="NCBI Taxonomy" id="2769"/>
    <lineage>
        <taxon>Eukaryota</taxon>
        <taxon>Rhodophyta</taxon>
        <taxon>Florideophyceae</taxon>
        <taxon>Rhodymeniophycidae</taxon>
        <taxon>Gigartinales</taxon>
        <taxon>Gigartinaceae</taxon>
        <taxon>Chondrus</taxon>
    </lineage>
</organism>